<keyword evidence="2" id="KW-0812">Transmembrane</keyword>
<keyword evidence="2" id="KW-0472">Membrane</keyword>
<dbReference type="PROSITE" id="PS00022">
    <property type="entry name" value="EGF_1"/>
    <property type="match status" value="1"/>
</dbReference>
<evidence type="ECO:0000259" key="3">
    <source>
        <dbReference type="PROSITE" id="PS50026"/>
    </source>
</evidence>
<feature type="non-terminal residue" evidence="4">
    <location>
        <position position="1"/>
    </location>
</feature>
<dbReference type="PROSITE" id="PS50026">
    <property type="entry name" value="EGF_3"/>
    <property type="match status" value="1"/>
</dbReference>
<gene>
    <name evidence="4" type="ORF">X798_02139</name>
</gene>
<dbReference type="OrthoDB" id="5814489at2759"/>
<sequence length="192" mass="22152">KALIHYSLSDIRASSTAHCQPLVLDKGIPNTVQCAVSDPLMWFIDGTMINATDSTYRKIYGYIPNGGQLYIYHPKHNQIVNCSRNSISYCYHIILRQCHPDVCKNNGRCKLVDSNTPLERVTCICKHLSKGYRCDEKYESMIWVTVLLWLAVFFEIAMITGAIYRAENQKIYKGIIHRRFVNIISEPDELFR</sequence>
<keyword evidence="1" id="KW-1015">Disulfide bond</keyword>
<feature type="disulfide bond" evidence="1">
    <location>
        <begin position="125"/>
        <end position="134"/>
    </location>
</feature>
<feature type="transmembrane region" description="Helical" evidence="2">
    <location>
        <begin position="141"/>
        <end position="164"/>
    </location>
</feature>
<protein>
    <submittedName>
        <fullName evidence="4">EGF-like domain protein</fullName>
    </submittedName>
</protein>
<keyword evidence="2" id="KW-1133">Transmembrane helix</keyword>
<keyword evidence="1" id="KW-0245">EGF-like domain</keyword>
<dbReference type="AlphaFoldDB" id="A0A238BZM2"/>
<reference evidence="4 5" key="1">
    <citation type="submission" date="2015-12" db="EMBL/GenBank/DDBJ databases">
        <title>Draft genome of the nematode, Onchocerca flexuosa.</title>
        <authorList>
            <person name="Mitreva M."/>
        </authorList>
    </citation>
    <scope>NUCLEOTIDE SEQUENCE [LARGE SCALE GENOMIC DNA]</scope>
    <source>
        <strain evidence="4">Red Deer</strain>
    </source>
</reference>
<comment type="caution">
    <text evidence="1">Lacks conserved residue(s) required for the propagation of feature annotation.</text>
</comment>
<proteinExistence type="predicted"/>
<dbReference type="Gene3D" id="2.10.25.10">
    <property type="entry name" value="Laminin"/>
    <property type="match status" value="1"/>
</dbReference>
<keyword evidence="5" id="KW-1185">Reference proteome</keyword>
<name>A0A238BZM2_9BILA</name>
<dbReference type="EMBL" id="KZ269984">
    <property type="protein sequence ID" value="OZC10717.1"/>
    <property type="molecule type" value="Genomic_DNA"/>
</dbReference>
<organism evidence="4 5">
    <name type="scientific">Onchocerca flexuosa</name>
    <dbReference type="NCBI Taxonomy" id="387005"/>
    <lineage>
        <taxon>Eukaryota</taxon>
        <taxon>Metazoa</taxon>
        <taxon>Ecdysozoa</taxon>
        <taxon>Nematoda</taxon>
        <taxon>Chromadorea</taxon>
        <taxon>Rhabditida</taxon>
        <taxon>Spirurina</taxon>
        <taxon>Spiruromorpha</taxon>
        <taxon>Filarioidea</taxon>
        <taxon>Onchocercidae</taxon>
        <taxon>Onchocerca</taxon>
    </lineage>
</organism>
<dbReference type="InterPro" id="IPR000742">
    <property type="entry name" value="EGF"/>
</dbReference>
<evidence type="ECO:0000256" key="2">
    <source>
        <dbReference type="SAM" id="Phobius"/>
    </source>
</evidence>
<accession>A0A238BZM2</accession>
<feature type="domain" description="EGF-like" evidence="3">
    <location>
        <begin position="94"/>
        <end position="135"/>
    </location>
</feature>
<evidence type="ECO:0000256" key="1">
    <source>
        <dbReference type="PROSITE-ProRule" id="PRU00076"/>
    </source>
</evidence>
<evidence type="ECO:0000313" key="5">
    <source>
        <dbReference type="Proteomes" id="UP000242913"/>
    </source>
</evidence>
<evidence type="ECO:0000313" key="4">
    <source>
        <dbReference type="EMBL" id="OZC10717.1"/>
    </source>
</evidence>
<dbReference type="Proteomes" id="UP000242913">
    <property type="component" value="Unassembled WGS sequence"/>
</dbReference>
<dbReference type="SUPFAM" id="SSF57196">
    <property type="entry name" value="EGF/Laminin"/>
    <property type="match status" value="1"/>
</dbReference>